<dbReference type="PANTHER" id="PTHR43024:SF1">
    <property type="entry name" value="UDP-N-ACETYLMURAMOYL-TRIPEPTIDE--D-ALANYL-D-ALANINE LIGASE"/>
    <property type="match status" value="1"/>
</dbReference>
<evidence type="ECO:0000256" key="3">
    <source>
        <dbReference type="ARBA" id="ARBA00022618"/>
    </source>
</evidence>
<dbReference type="GO" id="GO:0071555">
    <property type="term" value="P:cell wall organization"/>
    <property type="evidence" value="ECO:0007669"/>
    <property type="project" value="UniProtKB-KW"/>
</dbReference>
<dbReference type="HAMAP" id="MF_02019">
    <property type="entry name" value="MurF"/>
    <property type="match status" value="1"/>
</dbReference>
<evidence type="ECO:0000256" key="11">
    <source>
        <dbReference type="RuleBase" id="RU004136"/>
    </source>
</evidence>
<evidence type="ECO:0000259" key="14">
    <source>
        <dbReference type="Pfam" id="PF08245"/>
    </source>
</evidence>
<evidence type="ECO:0000256" key="10">
    <source>
        <dbReference type="HAMAP-Rule" id="MF_02019"/>
    </source>
</evidence>
<dbReference type="GO" id="GO:0051301">
    <property type="term" value="P:cell division"/>
    <property type="evidence" value="ECO:0007669"/>
    <property type="project" value="UniProtKB-KW"/>
</dbReference>
<dbReference type="InterPro" id="IPR013221">
    <property type="entry name" value="Mur_ligase_cen"/>
</dbReference>
<reference evidence="15 16" key="1">
    <citation type="submission" date="2020-08" db="EMBL/GenBank/DDBJ databases">
        <authorList>
            <person name="Liu C."/>
            <person name="Sun Q."/>
        </authorList>
    </citation>
    <scope>NUCLEOTIDE SEQUENCE [LARGE SCALE GENOMIC DNA]</scope>
    <source>
        <strain evidence="15 16">NSJ-29</strain>
    </source>
</reference>
<dbReference type="GO" id="GO:0047480">
    <property type="term" value="F:UDP-N-acetylmuramoyl-tripeptide-D-alanyl-D-alanine ligase activity"/>
    <property type="evidence" value="ECO:0007669"/>
    <property type="project" value="UniProtKB-UniRule"/>
</dbReference>
<name>A0A7G9GC88_9FIRM</name>
<keyword evidence="6 10" id="KW-0133">Cell shape</keyword>
<keyword evidence="5 10" id="KW-0067">ATP-binding</keyword>
<evidence type="ECO:0000259" key="13">
    <source>
        <dbReference type="Pfam" id="PF02875"/>
    </source>
</evidence>
<dbReference type="AlphaFoldDB" id="A0A7G9GC88"/>
<dbReference type="Pfam" id="PF08245">
    <property type="entry name" value="Mur_ligase_M"/>
    <property type="match status" value="1"/>
</dbReference>
<dbReference type="Proteomes" id="UP000515860">
    <property type="component" value="Chromosome"/>
</dbReference>
<comment type="similarity">
    <text evidence="10">Belongs to the MurCDEF family. MurF subfamily.</text>
</comment>
<dbReference type="Pfam" id="PF01225">
    <property type="entry name" value="Mur_ligase"/>
    <property type="match status" value="1"/>
</dbReference>
<gene>
    <name evidence="10" type="primary">murF</name>
    <name evidence="15" type="ORF">H9Q79_16330</name>
</gene>
<keyword evidence="8 10" id="KW-0131">Cell cycle</keyword>
<evidence type="ECO:0000256" key="2">
    <source>
        <dbReference type="ARBA" id="ARBA00022598"/>
    </source>
</evidence>
<dbReference type="Pfam" id="PF02875">
    <property type="entry name" value="Mur_ligase_C"/>
    <property type="match status" value="1"/>
</dbReference>
<dbReference type="EC" id="6.3.2.10" evidence="10 11"/>
<dbReference type="RefSeq" id="WP_118644839.1">
    <property type="nucleotide sequence ID" value="NZ_CP060635.1"/>
</dbReference>
<evidence type="ECO:0000256" key="6">
    <source>
        <dbReference type="ARBA" id="ARBA00022960"/>
    </source>
</evidence>
<dbReference type="Gene3D" id="3.40.1190.10">
    <property type="entry name" value="Mur-like, catalytic domain"/>
    <property type="match status" value="1"/>
</dbReference>
<keyword evidence="1 10" id="KW-0963">Cytoplasm</keyword>
<evidence type="ECO:0000256" key="1">
    <source>
        <dbReference type="ARBA" id="ARBA00022490"/>
    </source>
</evidence>
<keyword evidence="4 10" id="KW-0547">Nucleotide-binding</keyword>
<keyword evidence="2 10" id="KW-0436">Ligase</keyword>
<feature type="domain" description="Mur ligase central" evidence="14">
    <location>
        <begin position="110"/>
        <end position="296"/>
    </location>
</feature>
<dbReference type="InterPro" id="IPR036615">
    <property type="entry name" value="Mur_ligase_C_dom_sf"/>
</dbReference>
<dbReference type="Gene3D" id="3.90.190.20">
    <property type="entry name" value="Mur ligase, C-terminal domain"/>
    <property type="match status" value="1"/>
</dbReference>
<comment type="subcellular location">
    <subcellularLocation>
        <location evidence="10 11">Cytoplasm</location>
    </subcellularLocation>
</comment>
<keyword evidence="3 10" id="KW-0132">Cell division</keyword>
<dbReference type="InterPro" id="IPR036565">
    <property type="entry name" value="Mur-like_cat_sf"/>
</dbReference>
<evidence type="ECO:0000259" key="12">
    <source>
        <dbReference type="Pfam" id="PF01225"/>
    </source>
</evidence>
<dbReference type="EMBL" id="CP060635">
    <property type="protein sequence ID" value="QNM08420.1"/>
    <property type="molecule type" value="Genomic_DNA"/>
</dbReference>
<evidence type="ECO:0000256" key="8">
    <source>
        <dbReference type="ARBA" id="ARBA00023306"/>
    </source>
</evidence>
<dbReference type="InterPro" id="IPR035911">
    <property type="entry name" value="MurE/MurF_N"/>
</dbReference>
<comment type="function">
    <text evidence="10 11">Involved in cell wall formation. Catalyzes the final step in the synthesis of UDP-N-acetylmuramoyl-pentapeptide, the precursor of murein.</text>
</comment>
<dbReference type="GO" id="GO:0009252">
    <property type="term" value="P:peptidoglycan biosynthetic process"/>
    <property type="evidence" value="ECO:0007669"/>
    <property type="project" value="UniProtKB-UniRule"/>
</dbReference>
<protein>
    <recommendedName>
        <fullName evidence="10 11">UDP-N-acetylmuramoyl-tripeptide--D-alanyl-D-alanine ligase</fullName>
        <ecNumber evidence="10 11">6.3.2.10</ecNumber>
    </recommendedName>
    <alternativeName>
        <fullName evidence="10">D-alanyl-D-alanine-adding enzyme</fullName>
    </alternativeName>
</protein>
<comment type="catalytic activity">
    <reaction evidence="10 11">
        <text>D-alanyl-D-alanine + UDP-N-acetyl-alpha-D-muramoyl-L-alanyl-gamma-D-glutamyl-meso-2,6-diaminopimelate + ATP = UDP-N-acetyl-alpha-D-muramoyl-L-alanyl-gamma-D-glutamyl-meso-2,6-diaminopimeloyl-D-alanyl-D-alanine + ADP + phosphate + H(+)</text>
        <dbReference type="Rhea" id="RHEA:28374"/>
        <dbReference type="ChEBI" id="CHEBI:15378"/>
        <dbReference type="ChEBI" id="CHEBI:30616"/>
        <dbReference type="ChEBI" id="CHEBI:43474"/>
        <dbReference type="ChEBI" id="CHEBI:57822"/>
        <dbReference type="ChEBI" id="CHEBI:61386"/>
        <dbReference type="ChEBI" id="CHEBI:83905"/>
        <dbReference type="ChEBI" id="CHEBI:456216"/>
        <dbReference type="EC" id="6.3.2.10"/>
    </reaction>
</comment>
<evidence type="ECO:0000256" key="9">
    <source>
        <dbReference type="ARBA" id="ARBA00023316"/>
    </source>
</evidence>
<dbReference type="PANTHER" id="PTHR43024">
    <property type="entry name" value="UDP-N-ACETYLMURAMOYL-TRIPEPTIDE--D-ALANYL-D-ALANINE LIGASE"/>
    <property type="match status" value="1"/>
</dbReference>
<dbReference type="InterPro" id="IPR004101">
    <property type="entry name" value="Mur_ligase_C"/>
</dbReference>
<dbReference type="GO" id="GO:0005737">
    <property type="term" value="C:cytoplasm"/>
    <property type="evidence" value="ECO:0007669"/>
    <property type="project" value="UniProtKB-SubCell"/>
</dbReference>
<organism evidence="15 16">
    <name type="scientific">Wansuia hejianensis</name>
    <dbReference type="NCBI Taxonomy" id="2763667"/>
    <lineage>
        <taxon>Bacteria</taxon>
        <taxon>Bacillati</taxon>
        <taxon>Bacillota</taxon>
        <taxon>Clostridia</taxon>
        <taxon>Lachnospirales</taxon>
        <taxon>Lachnospiraceae</taxon>
        <taxon>Wansuia</taxon>
    </lineage>
</organism>
<evidence type="ECO:0000313" key="15">
    <source>
        <dbReference type="EMBL" id="QNM08420.1"/>
    </source>
</evidence>
<dbReference type="InterPro" id="IPR005863">
    <property type="entry name" value="UDP-N-AcMur_synth"/>
</dbReference>
<dbReference type="SUPFAM" id="SSF63418">
    <property type="entry name" value="MurE/MurF N-terminal domain"/>
    <property type="match status" value="1"/>
</dbReference>
<feature type="domain" description="Mur ligase N-terminal catalytic" evidence="12">
    <location>
        <begin position="30"/>
        <end position="75"/>
    </location>
</feature>
<dbReference type="InterPro" id="IPR000713">
    <property type="entry name" value="Mur_ligase_N"/>
</dbReference>
<feature type="domain" description="Mur ligase C-terminal" evidence="13">
    <location>
        <begin position="319"/>
        <end position="441"/>
    </location>
</feature>
<evidence type="ECO:0000256" key="4">
    <source>
        <dbReference type="ARBA" id="ARBA00022741"/>
    </source>
</evidence>
<evidence type="ECO:0000256" key="7">
    <source>
        <dbReference type="ARBA" id="ARBA00022984"/>
    </source>
</evidence>
<dbReference type="KEGG" id="whj:H9Q79_16330"/>
<dbReference type="SUPFAM" id="SSF53623">
    <property type="entry name" value="MurD-like peptide ligases, catalytic domain"/>
    <property type="match status" value="1"/>
</dbReference>
<evidence type="ECO:0000313" key="16">
    <source>
        <dbReference type="Proteomes" id="UP000515860"/>
    </source>
</evidence>
<keyword evidence="9 10" id="KW-0961">Cell wall biogenesis/degradation</keyword>
<keyword evidence="7 10" id="KW-0573">Peptidoglycan synthesis</keyword>
<dbReference type="InterPro" id="IPR051046">
    <property type="entry name" value="MurCDEF_CellWall_CoF430Synth"/>
</dbReference>
<dbReference type="UniPathway" id="UPA00219"/>
<keyword evidence="16" id="KW-1185">Reference proteome</keyword>
<sequence length="455" mass="50166">MKNLTLEHLADACGGRYTGPDDKKNLCVTDITTDSRKTTEGCLFVPIRGARADGHDYIGQVIEKGAAAVLSEKELGDTGFPYILVESSLQAVKDIAEYYLRQLDIPVIGITGSVGKTSTKEMVAAVLRQRYRVLKTEGNFNNELGLPLTVFRLREEDEIAVLEMGISDFGEMHRLAKIARPKTCIMTNIGWCHLENLKTRDGILKAKSEIFDFLQSDGRIILNGDDDKLSGIQEVKGIEPCRFGMNPSNDIWADELEGRGLKGISCQIHTPSGAFRTLVPMPGRHMVYNALAGTAAGLIYGLNLEEIRRGIESFESLSGRFHIIEAPRYTVIDDCYNANPVSMKASLQVLQDGEGRRIAVLGDMAELGEDEKRLHAEVGAFAASLSIDALYCAGPLCASLAEAAKEVRPKLDVRHFYSRDQLMVELPRLLEEGDTVLVKASHSMQFNRIVSMLEN</sequence>
<proteinExistence type="inferred from homology"/>
<feature type="binding site" evidence="10">
    <location>
        <begin position="112"/>
        <end position="118"/>
    </location>
    <ligand>
        <name>ATP</name>
        <dbReference type="ChEBI" id="CHEBI:30616"/>
    </ligand>
</feature>
<dbReference type="Gene3D" id="3.40.1390.10">
    <property type="entry name" value="MurE/MurF, N-terminal domain"/>
    <property type="match status" value="1"/>
</dbReference>
<dbReference type="SUPFAM" id="SSF53244">
    <property type="entry name" value="MurD-like peptide ligases, peptide-binding domain"/>
    <property type="match status" value="1"/>
</dbReference>
<dbReference type="GO" id="GO:0008360">
    <property type="term" value="P:regulation of cell shape"/>
    <property type="evidence" value="ECO:0007669"/>
    <property type="project" value="UniProtKB-KW"/>
</dbReference>
<evidence type="ECO:0000256" key="5">
    <source>
        <dbReference type="ARBA" id="ARBA00022840"/>
    </source>
</evidence>
<dbReference type="NCBIfam" id="TIGR01143">
    <property type="entry name" value="murF"/>
    <property type="match status" value="1"/>
</dbReference>
<dbReference type="GO" id="GO:0005524">
    <property type="term" value="F:ATP binding"/>
    <property type="evidence" value="ECO:0007669"/>
    <property type="project" value="UniProtKB-UniRule"/>
</dbReference>
<accession>A0A7G9GC88</accession>
<comment type="pathway">
    <text evidence="10 11">Cell wall biogenesis; peptidoglycan biosynthesis.</text>
</comment>